<dbReference type="RefSeq" id="WP_009542441.1">
    <property type="nucleotide sequence ID" value="NZ_ANHY01000021.1"/>
</dbReference>
<dbReference type="PATRIC" id="fig|1238182.3.peg.3999"/>
<dbReference type="Gene3D" id="2.60.40.2470">
    <property type="entry name" value="SoxY domain"/>
    <property type="match status" value="1"/>
</dbReference>
<evidence type="ECO:0000313" key="2">
    <source>
        <dbReference type="EMBL" id="EKV27116.1"/>
    </source>
</evidence>
<name>K9HEN3_9PROT</name>
<comment type="caution">
    <text evidence="2">The sequence shown here is derived from an EMBL/GenBank/DDBJ whole genome shotgun (WGS) entry which is preliminary data.</text>
</comment>
<dbReference type="Proteomes" id="UP000009881">
    <property type="component" value="Unassembled WGS sequence"/>
</dbReference>
<dbReference type="Pfam" id="PF13501">
    <property type="entry name" value="SoxY"/>
    <property type="match status" value="1"/>
</dbReference>
<dbReference type="NCBIfam" id="TIGR04488">
    <property type="entry name" value="SoxY_true_GGCGG"/>
    <property type="match status" value="1"/>
</dbReference>
<keyword evidence="3" id="KW-1185">Reference proteome</keyword>
<organism evidence="2 3">
    <name type="scientific">Caenispirillum salinarum AK4</name>
    <dbReference type="NCBI Taxonomy" id="1238182"/>
    <lineage>
        <taxon>Bacteria</taxon>
        <taxon>Pseudomonadati</taxon>
        <taxon>Pseudomonadota</taxon>
        <taxon>Alphaproteobacteria</taxon>
        <taxon>Rhodospirillales</taxon>
        <taxon>Novispirillaceae</taxon>
        <taxon>Caenispirillum</taxon>
    </lineage>
</organism>
<proteinExistence type="predicted"/>
<reference evidence="2 3" key="1">
    <citation type="journal article" date="2013" name="Genome Announc.">
        <title>Draft Genome Sequence of an Alphaproteobacterium, Caenispirillum salinarum AK4(T), Isolated from a Solar Saltern.</title>
        <authorList>
            <person name="Khatri I."/>
            <person name="Singh A."/>
            <person name="Korpole S."/>
            <person name="Pinnaka A.K."/>
            <person name="Subramanian S."/>
        </authorList>
    </citation>
    <scope>NUCLEOTIDE SEQUENCE [LARGE SCALE GENOMIC DNA]</scope>
    <source>
        <strain evidence="2 3">AK4</strain>
    </source>
</reference>
<dbReference type="STRING" id="1238182.C882_2045"/>
<dbReference type="InterPro" id="IPR006311">
    <property type="entry name" value="TAT_signal"/>
</dbReference>
<dbReference type="PROSITE" id="PS51318">
    <property type="entry name" value="TAT"/>
    <property type="match status" value="1"/>
</dbReference>
<evidence type="ECO:0000313" key="3">
    <source>
        <dbReference type="Proteomes" id="UP000009881"/>
    </source>
</evidence>
<feature type="domain" description="Ig-like SoxY" evidence="1">
    <location>
        <begin position="44"/>
        <end position="153"/>
    </location>
</feature>
<dbReference type="AlphaFoldDB" id="K9HEN3"/>
<dbReference type="eggNOG" id="COG5501">
    <property type="taxonomic scope" value="Bacteria"/>
</dbReference>
<protein>
    <submittedName>
        <fullName evidence="2">Sulfur oxidation protein SoxY</fullName>
    </submittedName>
</protein>
<dbReference type="EMBL" id="ANHY01000021">
    <property type="protein sequence ID" value="EKV27116.1"/>
    <property type="molecule type" value="Genomic_DNA"/>
</dbReference>
<dbReference type="InterPro" id="IPR016568">
    <property type="entry name" value="Sulphur_oxidation_SoxY"/>
</dbReference>
<accession>K9HEN3</accession>
<sequence>MMSKAMSRRQVFFSIGGVAAAGVGMTLMPGLAKASPEEVQKAIKEMIGDTTPQEGKVSLDLPEIAENGNTVPVGVSVDSPMTQDSYVKAVHLMADGNPSPEVITFKFTPQSGRAEASTRMRLAQTQNVVAFAEMSDGSVYRAAQPVKVTIGGCGG</sequence>
<dbReference type="InterPro" id="IPR038162">
    <property type="entry name" value="SoxY_sf"/>
</dbReference>
<evidence type="ECO:0000259" key="1">
    <source>
        <dbReference type="Pfam" id="PF13501"/>
    </source>
</evidence>
<dbReference type="PIRSF" id="PIRSF010312">
    <property type="entry name" value="Sulphur_oxidation_SoxY"/>
    <property type="match status" value="1"/>
</dbReference>
<gene>
    <name evidence="2" type="ORF">C882_2045</name>
</gene>
<dbReference type="InterPro" id="IPR032711">
    <property type="entry name" value="SoxY"/>
</dbReference>